<dbReference type="OrthoDB" id="9815791at2"/>
<evidence type="ECO:0000259" key="9">
    <source>
        <dbReference type="Pfam" id="PF25137"/>
    </source>
</evidence>
<evidence type="ECO:0000259" key="8">
    <source>
        <dbReference type="Pfam" id="PF00465"/>
    </source>
</evidence>
<name>A0A292YHS5_9BACL</name>
<dbReference type="InterPro" id="IPR056798">
    <property type="entry name" value="ADH_Fe_C"/>
</dbReference>
<feature type="domain" description="Alcohol dehydrogenase iron-type/glycerol dehydrogenase GldA" evidence="8">
    <location>
        <begin position="12"/>
        <end position="178"/>
    </location>
</feature>
<dbReference type="Proteomes" id="UP000217785">
    <property type="component" value="Unassembled WGS sequence"/>
</dbReference>
<comment type="catalytic activity">
    <reaction evidence="7">
        <text>4-hydroxybutanoate + 2-oxoglutarate = (R)-2-hydroxyglutarate + succinate semialdehyde</text>
        <dbReference type="Rhea" id="RHEA:24734"/>
        <dbReference type="ChEBI" id="CHEBI:15801"/>
        <dbReference type="ChEBI" id="CHEBI:16724"/>
        <dbReference type="ChEBI" id="CHEBI:16810"/>
        <dbReference type="ChEBI" id="CHEBI:57706"/>
        <dbReference type="EC" id="1.1.99.24"/>
    </reaction>
</comment>
<evidence type="ECO:0000313" key="10">
    <source>
        <dbReference type="EMBL" id="GAX88566.1"/>
    </source>
</evidence>
<reference evidence="11" key="1">
    <citation type="submission" date="2017-07" db="EMBL/GenBank/DDBJ databases">
        <title>Draft genome sequence of Effusibacillus lacus strain skLN1.</title>
        <authorList>
            <person name="Watanabe M."/>
            <person name="Kojima H."/>
            <person name="Fukui M."/>
        </authorList>
    </citation>
    <scope>NUCLEOTIDE SEQUENCE [LARGE SCALE GENOMIC DNA]</scope>
    <source>
        <strain evidence="11">skLN1</strain>
    </source>
</reference>
<comment type="catalytic activity">
    <reaction evidence="1">
        <text>(S)-3-hydroxybutanoate + 2-oxoglutarate = (R)-2-hydroxyglutarate + acetoacetate</text>
        <dbReference type="Rhea" id="RHEA:23048"/>
        <dbReference type="ChEBI" id="CHEBI:11047"/>
        <dbReference type="ChEBI" id="CHEBI:13705"/>
        <dbReference type="ChEBI" id="CHEBI:15801"/>
        <dbReference type="ChEBI" id="CHEBI:16810"/>
        <dbReference type="EC" id="1.1.99.24"/>
    </reaction>
</comment>
<dbReference type="EC" id="1.1.99.24" evidence="3"/>
<dbReference type="EMBL" id="BDUF01000004">
    <property type="protein sequence ID" value="GAX88566.1"/>
    <property type="molecule type" value="Genomic_DNA"/>
</dbReference>
<dbReference type="CDD" id="cd08190">
    <property type="entry name" value="HOT"/>
    <property type="match status" value="1"/>
</dbReference>
<comment type="similarity">
    <text evidence="2">Belongs to the iron-containing alcohol dehydrogenase family. Hydroxyacid-oxoacid transhydrogenase subfamily.</text>
</comment>
<dbReference type="Gene3D" id="3.40.50.1970">
    <property type="match status" value="1"/>
</dbReference>
<dbReference type="InterPro" id="IPR018211">
    <property type="entry name" value="ADH_Fe_CS"/>
</dbReference>
<dbReference type="PROSITE" id="PS00913">
    <property type="entry name" value="ADH_IRON_1"/>
    <property type="match status" value="1"/>
</dbReference>
<dbReference type="AlphaFoldDB" id="A0A292YHS5"/>
<dbReference type="PANTHER" id="PTHR11496">
    <property type="entry name" value="ALCOHOL DEHYDROGENASE"/>
    <property type="match status" value="1"/>
</dbReference>
<dbReference type="InterPro" id="IPR039697">
    <property type="entry name" value="Alcohol_dehydrogenase_Fe"/>
</dbReference>
<evidence type="ECO:0000256" key="6">
    <source>
        <dbReference type="ARBA" id="ARBA00023027"/>
    </source>
</evidence>
<dbReference type="Pfam" id="PF25137">
    <property type="entry name" value="ADH_Fe_C"/>
    <property type="match status" value="1"/>
</dbReference>
<sequence length="398" mass="42973">MNDVWKFHSAGSILFGHGSITQLPNVIQKFEANQIVIITDPGITRAGILDQAIQVLKKADIKPVIYDQAVPEPTMSSVLSCFSHLQPYQPDLLVALGGGSCIDLAKITSLLLTYGGHPSDYYGENKVPGKVRPVIAIPTTAGTGSEVSPVAVVTDDKSNLKVGISDHHLRPEVALLDPGLTLKLPAFITACTGIDALSQAIEAYFAKDYRYLHGQENLIYQGSNPTSDLFAEKAIRLIAPNLPIAVHQGDNLEARSNMLLGNLYSALAFTNSGTSLIHALAYPIAEKTKKAHGEIIGVLLPYVMEYNAAVCPEKFARIAEFLGEPSELPQQEKTVRSVEAVFRLLKVLGLPTKLSEIGIKNEQIGEIVESALSIERLVRINPRTPNVKDTAALLAKAL</sequence>
<proteinExistence type="inferred from homology"/>
<dbReference type="GO" id="GO:0046872">
    <property type="term" value="F:metal ion binding"/>
    <property type="evidence" value="ECO:0007669"/>
    <property type="project" value="InterPro"/>
</dbReference>
<dbReference type="PANTHER" id="PTHR11496:SF102">
    <property type="entry name" value="ALCOHOL DEHYDROGENASE 4"/>
    <property type="match status" value="1"/>
</dbReference>
<evidence type="ECO:0000256" key="5">
    <source>
        <dbReference type="ARBA" id="ARBA00023002"/>
    </source>
</evidence>
<comment type="caution">
    <text evidence="10">The sequence shown here is derived from an EMBL/GenBank/DDBJ whole genome shotgun (WGS) entry which is preliminary data.</text>
</comment>
<dbReference type="FunFam" id="3.40.50.1970:FF:000003">
    <property type="entry name" value="Alcohol dehydrogenase, iron-containing"/>
    <property type="match status" value="1"/>
</dbReference>
<dbReference type="GO" id="GO:0004022">
    <property type="term" value="F:alcohol dehydrogenase (NAD+) activity"/>
    <property type="evidence" value="ECO:0007669"/>
    <property type="project" value="InterPro"/>
</dbReference>
<dbReference type="RefSeq" id="WP_096180264.1">
    <property type="nucleotide sequence ID" value="NZ_BDUF01000004.1"/>
</dbReference>
<feature type="domain" description="Fe-containing alcohol dehydrogenase-like C-terminal" evidence="9">
    <location>
        <begin position="189"/>
        <end position="397"/>
    </location>
</feature>
<evidence type="ECO:0000313" key="11">
    <source>
        <dbReference type="Proteomes" id="UP000217785"/>
    </source>
</evidence>
<evidence type="ECO:0000256" key="4">
    <source>
        <dbReference type="ARBA" id="ARBA00022946"/>
    </source>
</evidence>
<dbReference type="GO" id="GO:0047988">
    <property type="term" value="F:hydroxyacid-oxoacid transhydrogenase activity"/>
    <property type="evidence" value="ECO:0007669"/>
    <property type="project" value="UniProtKB-EC"/>
</dbReference>
<keyword evidence="11" id="KW-1185">Reference proteome</keyword>
<evidence type="ECO:0000256" key="3">
    <source>
        <dbReference type="ARBA" id="ARBA00013182"/>
    </source>
</evidence>
<keyword evidence="6" id="KW-0520">NAD</keyword>
<organism evidence="10 11">
    <name type="scientific">Effusibacillus lacus</name>
    <dbReference type="NCBI Taxonomy" id="1348429"/>
    <lineage>
        <taxon>Bacteria</taxon>
        <taxon>Bacillati</taxon>
        <taxon>Bacillota</taxon>
        <taxon>Bacilli</taxon>
        <taxon>Bacillales</taxon>
        <taxon>Alicyclobacillaceae</taxon>
        <taxon>Effusibacillus</taxon>
    </lineage>
</organism>
<evidence type="ECO:0000256" key="7">
    <source>
        <dbReference type="ARBA" id="ARBA00049496"/>
    </source>
</evidence>
<dbReference type="Pfam" id="PF00465">
    <property type="entry name" value="Fe-ADH"/>
    <property type="match status" value="1"/>
</dbReference>
<dbReference type="Gene3D" id="1.20.1090.10">
    <property type="entry name" value="Dehydroquinate synthase-like - alpha domain"/>
    <property type="match status" value="1"/>
</dbReference>
<keyword evidence="5" id="KW-0560">Oxidoreductase</keyword>
<protein>
    <recommendedName>
        <fullName evidence="3">hydroxyacid-oxoacid transhydrogenase</fullName>
        <ecNumber evidence="3">1.1.99.24</ecNumber>
    </recommendedName>
</protein>
<accession>A0A292YHS5</accession>
<keyword evidence="4" id="KW-0809">Transit peptide</keyword>
<dbReference type="InterPro" id="IPR042157">
    <property type="entry name" value="HOT"/>
</dbReference>
<gene>
    <name evidence="10" type="ORF">EFBL_0178</name>
</gene>
<dbReference type="SUPFAM" id="SSF56796">
    <property type="entry name" value="Dehydroquinate synthase-like"/>
    <property type="match status" value="1"/>
</dbReference>
<dbReference type="InterPro" id="IPR001670">
    <property type="entry name" value="ADH_Fe/GldA"/>
</dbReference>
<evidence type="ECO:0000256" key="1">
    <source>
        <dbReference type="ARBA" id="ARBA00000813"/>
    </source>
</evidence>
<evidence type="ECO:0000256" key="2">
    <source>
        <dbReference type="ARBA" id="ARBA00010005"/>
    </source>
</evidence>